<dbReference type="GO" id="GO:0031201">
    <property type="term" value="C:SNARE complex"/>
    <property type="evidence" value="ECO:0007669"/>
    <property type="project" value="TreeGrafter"/>
</dbReference>
<dbReference type="RefSeq" id="XP_031024390.1">
    <property type="nucleotide sequence ID" value="XM_031169691.1"/>
</dbReference>
<dbReference type="SUPFAM" id="SSF47661">
    <property type="entry name" value="t-snare proteins"/>
    <property type="match status" value="1"/>
</dbReference>
<protein>
    <recommendedName>
        <fullName evidence="12">t-SNARE coiled-coil homology domain-containing protein</fullName>
    </recommendedName>
</protein>
<dbReference type="PANTHER" id="PTHR19957:SF83">
    <property type="entry name" value="SYNTAXIN-16"/>
    <property type="match status" value="1"/>
</dbReference>
<evidence type="ECO:0000256" key="6">
    <source>
        <dbReference type="ARBA" id="ARBA00022989"/>
    </source>
</evidence>
<evidence type="ECO:0000256" key="3">
    <source>
        <dbReference type="ARBA" id="ARBA00022448"/>
    </source>
</evidence>
<keyword evidence="7" id="KW-0333">Golgi apparatus</keyword>
<accession>A0A507C1Y5</accession>
<dbReference type="GO" id="GO:0000139">
    <property type="term" value="C:Golgi membrane"/>
    <property type="evidence" value="ECO:0007669"/>
    <property type="project" value="UniProtKB-SubCell"/>
</dbReference>
<feature type="transmembrane region" description="Helical" evidence="11">
    <location>
        <begin position="300"/>
        <end position="318"/>
    </location>
</feature>
<evidence type="ECO:0000256" key="5">
    <source>
        <dbReference type="ARBA" id="ARBA00022927"/>
    </source>
</evidence>
<gene>
    <name evidence="13" type="ORF">SmJEL517_g03763</name>
</gene>
<organism evidence="13 14">
    <name type="scientific">Synchytrium microbalum</name>
    <dbReference type="NCBI Taxonomy" id="1806994"/>
    <lineage>
        <taxon>Eukaryota</taxon>
        <taxon>Fungi</taxon>
        <taxon>Fungi incertae sedis</taxon>
        <taxon>Chytridiomycota</taxon>
        <taxon>Chytridiomycota incertae sedis</taxon>
        <taxon>Chytridiomycetes</taxon>
        <taxon>Synchytriales</taxon>
        <taxon>Synchytriaceae</taxon>
        <taxon>Synchytrium</taxon>
    </lineage>
</organism>
<evidence type="ECO:0000256" key="2">
    <source>
        <dbReference type="ARBA" id="ARBA00009063"/>
    </source>
</evidence>
<comment type="similarity">
    <text evidence="2">Belongs to the syntaxin family.</text>
</comment>
<dbReference type="InterPro" id="IPR015877">
    <property type="entry name" value="MAT1_centre"/>
</dbReference>
<evidence type="ECO:0000259" key="12">
    <source>
        <dbReference type="PROSITE" id="PS50192"/>
    </source>
</evidence>
<dbReference type="Proteomes" id="UP000319731">
    <property type="component" value="Unassembled WGS sequence"/>
</dbReference>
<dbReference type="EMBL" id="QEAO01000021">
    <property type="protein sequence ID" value="TPX33378.1"/>
    <property type="molecule type" value="Genomic_DNA"/>
</dbReference>
<dbReference type="STRING" id="1806994.A0A507C1Y5"/>
<evidence type="ECO:0000256" key="11">
    <source>
        <dbReference type="SAM" id="Phobius"/>
    </source>
</evidence>
<dbReference type="GeneID" id="42004988"/>
<evidence type="ECO:0000256" key="1">
    <source>
        <dbReference type="ARBA" id="ARBA00004409"/>
    </source>
</evidence>
<name>A0A507C1Y5_9FUNG</name>
<keyword evidence="8 10" id="KW-0175">Coiled coil</keyword>
<dbReference type="CDD" id="cd15845">
    <property type="entry name" value="SNARE_syntaxin16"/>
    <property type="match status" value="1"/>
</dbReference>
<keyword evidence="3" id="KW-0813">Transport</keyword>
<dbReference type="Gene3D" id="1.20.58.70">
    <property type="match status" value="1"/>
</dbReference>
<keyword evidence="6 11" id="KW-1133">Transmembrane helix</keyword>
<dbReference type="PANTHER" id="PTHR19957">
    <property type="entry name" value="SYNTAXIN"/>
    <property type="match status" value="1"/>
</dbReference>
<dbReference type="GO" id="GO:0005484">
    <property type="term" value="F:SNAP receptor activity"/>
    <property type="evidence" value="ECO:0007669"/>
    <property type="project" value="TreeGrafter"/>
</dbReference>
<keyword evidence="4 11" id="KW-0812">Transmembrane</keyword>
<sequence>MASRSRTLLFLQYRNSFSRTNTRHRPVGAGASKPLQDARFGSLDQSERAGLIANEINESSEVAVELSVLPPKWIDVVEEVEEETERISDKIHELEALHKKHLLPGFDDRIGEEQSIEALTDKITSMFQECQRKIKRVNNESQATAARSKQTALLSKNIQTSLATKLQDLSHAFRRTQSNYLQKLRGRETRSKDMFGGAGAAEATDAGEDELDAVFTDTQLQLISNQERAITEREREINDIVKSINGLATVFKELQAMVIDQGTVLDRIDYNIEQTSVHIEDAHAQLQTGVKYQKRAGAKLCIIALILLIAVLIVALYIKLRTKSTTTATTTTTQQGSYRQVRSVEAKNMWAAASSGPISQRENKTPLFHAVHVVINYVIAVYESYIRQAVPFSDAQPTAVVVYYGEVITLTVDDFDGDARKYDDYLERLEDWVYNLVNQKDVEKTEEEISEFNEQFESKIKKEKEKTLVSTFLPTPRSVQNAVARELLMMEDLQRRKREKMREQSLRELEEKEHTRKTEKEELLKKLVDAKDKESKNIVTEIKNIRAARPKVVSTRFTMEDYEMLPPTDENEDYRLFDTFDHVYVTPDLEIPESLSQGDSVLDLVRLDKRARSGGFSLITFVSRAYYEAAELWVGL</sequence>
<reference evidence="13 14" key="1">
    <citation type="journal article" date="2019" name="Sci. Rep.">
        <title>Comparative genomics of chytrid fungi reveal insights into the obligate biotrophic and pathogenic lifestyle of Synchytrium endobioticum.</title>
        <authorList>
            <person name="van de Vossenberg B.T.L.H."/>
            <person name="Warris S."/>
            <person name="Nguyen H.D.T."/>
            <person name="van Gent-Pelzer M.P.E."/>
            <person name="Joly D.L."/>
            <person name="van de Geest H.C."/>
            <person name="Bonants P.J.M."/>
            <person name="Smith D.S."/>
            <person name="Levesque C.A."/>
            <person name="van der Lee T.A.J."/>
        </authorList>
    </citation>
    <scope>NUCLEOTIDE SEQUENCE [LARGE SCALE GENOMIC DNA]</scope>
    <source>
        <strain evidence="13 14">JEL517</strain>
    </source>
</reference>
<comment type="subcellular location">
    <subcellularLocation>
        <location evidence="1">Golgi apparatus membrane</location>
        <topology evidence="1">Single-pass type IV membrane protein</topology>
    </subcellularLocation>
</comment>
<feature type="domain" description="T-SNARE coiled-coil homology" evidence="12">
    <location>
        <begin position="227"/>
        <end position="289"/>
    </location>
</feature>
<dbReference type="InterPro" id="IPR000727">
    <property type="entry name" value="T_SNARE_dom"/>
</dbReference>
<keyword evidence="9 11" id="KW-0472">Membrane</keyword>
<dbReference type="GO" id="GO:0048278">
    <property type="term" value="P:vesicle docking"/>
    <property type="evidence" value="ECO:0007669"/>
    <property type="project" value="TreeGrafter"/>
</dbReference>
<dbReference type="GO" id="GO:0000149">
    <property type="term" value="F:SNARE binding"/>
    <property type="evidence" value="ECO:0007669"/>
    <property type="project" value="TreeGrafter"/>
</dbReference>
<dbReference type="Pfam" id="PF05739">
    <property type="entry name" value="SNARE"/>
    <property type="match status" value="1"/>
</dbReference>
<proteinExistence type="inferred from homology"/>
<feature type="coiled-coil region" evidence="10">
    <location>
        <begin position="442"/>
        <end position="526"/>
    </location>
</feature>
<evidence type="ECO:0000313" key="14">
    <source>
        <dbReference type="Proteomes" id="UP000319731"/>
    </source>
</evidence>
<dbReference type="AlphaFoldDB" id="A0A507C1Y5"/>
<comment type="caution">
    <text evidence="13">The sequence shown here is derived from an EMBL/GenBank/DDBJ whole genome shotgun (WGS) entry which is preliminary data.</text>
</comment>
<dbReference type="GO" id="GO:0006906">
    <property type="term" value="P:vesicle fusion"/>
    <property type="evidence" value="ECO:0007669"/>
    <property type="project" value="TreeGrafter"/>
</dbReference>
<evidence type="ECO:0000256" key="9">
    <source>
        <dbReference type="ARBA" id="ARBA00023136"/>
    </source>
</evidence>
<dbReference type="PROSITE" id="PS50192">
    <property type="entry name" value="T_SNARE"/>
    <property type="match status" value="1"/>
</dbReference>
<evidence type="ECO:0000256" key="4">
    <source>
        <dbReference type="ARBA" id="ARBA00022692"/>
    </source>
</evidence>
<dbReference type="OrthoDB" id="10251371at2759"/>
<dbReference type="InterPro" id="IPR010989">
    <property type="entry name" value="SNARE"/>
</dbReference>
<dbReference type="InterPro" id="IPR045242">
    <property type="entry name" value="Syntaxin"/>
</dbReference>
<keyword evidence="5" id="KW-0653">Protein transport</keyword>
<evidence type="ECO:0000256" key="8">
    <source>
        <dbReference type="ARBA" id="ARBA00023054"/>
    </source>
</evidence>
<dbReference type="SMART" id="SM00397">
    <property type="entry name" value="t_SNARE"/>
    <property type="match status" value="1"/>
</dbReference>
<dbReference type="GO" id="GO:0006886">
    <property type="term" value="P:intracellular protein transport"/>
    <property type="evidence" value="ECO:0007669"/>
    <property type="project" value="TreeGrafter"/>
</dbReference>
<evidence type="ECO:0000313" key="13">
    <source>
        <dbReference type="EMBL" id="TPX33378.1"/>
    </source>
</evidence>
<evidence type="ECO:0000256" key="10">
    <source>
        <dbReference type="SAM" id="Coils"/>
    </source>
</evidence>
<evidence type="ECO:0000256" key="7">
    <source>
        <dbReference type="ARBA" id="ARBA00023034"/>
    </source>
</evidence>
<keyword evidence="14" id="KW-1185">Reference proteome</keyword>
<dbReference type="Pfam" id="PF06391">
    <property type="entry name" value="MAT1"/>
    <property type="match status" value="1"/>
</dbReference>